<keyword evidence="3 6" id="KW-0812">Transmembrane</keyword>
<accession>A0A239PIW6</accession>
<comment type="subcellular location">
    <subcellularLocation>
        <location evidence="6">Cell membrane</location>
        <topology evidence="6">Multi-pass membrane protein</topology>
    </subcellularLocation>
    <subcellularLocation>
        <location evidence="1">Membrane</location>
    </subcellularLocation>
</comment>
<evidence type="ECO:0000256" key="6">
    <source>
        <dbReference type="RuleBase" id="RU363076"/>
    </source>
</evidence>
<keyword evidence="6" id="KW-1003">Cell membrane</keyword>
<dbReference type="PROSITE" id="PS50895">
    <property type="entry name" value="SURF1"/>
    <property type="match status" value="1"/>
</dbReference>
<dbReference type="PANTHER" id="PTHR23427">
    <property type="entry name" value="SURFEIT LOCUS PROTEIN"/>
    <property type="match status" value="1"/>
</dbReference>
<comment type="similarity">
    <text evidence="2 6">Belongs to the SURF1 family.</text>
</comment>
<dbReference type="InterPro" id="IPR002994">
    <property type="entry name" value="Surf1/Shy1"/>
</dbReference>
<name>A0A239PIW6_9PROT</name>
<dbReference type="Proteomes" id="UP000198346">
    <property type="component" value="Unassembled WGS sequence"/>
</dbReference>
<feature type="transmembrane region" description="Helical" evidence="6">
    <location>
        <begin position="213"/>
        <end position="231"/>
    </location>
</feature>
<evidence type="ECO:0000256" key="5">
    <source>
        <dbReference type="ARBA" id="ARBA00023136"/>
    </source>
</evidence>
<dbReference type="Pfam" id="PF02104">
    <property type="entry name" value="SURF1"/>
    <property type="match status" value="1"/>
</dbReference>
<evidence type="ECO:0000256" key="2">
    <source>
        <dbReference type="ARBA" id="ARBA00007165"/>
    </source>
</evidence>
<organism evidence="7 8">
    <name type="scientific">Amphiplicatus metriothermophilus</name>
    <dbReference type="NCBI Taxonomy" id="1519374"/>
    <lineage>
        <taxon>Bacteria</taxon>
        <taxon>Pseudomonadati</taxon>
        <taxon>Pseudomonadota</taxon>
        <taxon>Alphaproteobacteria</taxon>
        <taxon>Parvularculales</taxon>
        <taxon>Parvularculaceae</taxon>
        <taxon>Amphiplicatus</taxon>
    </lineage>
</organism>
<comment type="caution">
    <text evidence="6">Lacks conserved residue(s) required for the propagation of feature annotation.</text>
</comment>
<gene>
    <name evidence="7" type="ORF">SAMN06297382_0211</name>
</gene>
<dbReference type="EMBL" id="FZQA01000001">
    <property type="protein sequence ID" value="SNT67718.1"/>
    <property type="molecule type" value="Genomic_DNA"/>
</dbReference>
<evidence type="ECO:0000256" key="4">
    <source>
        <dbReference type="ARBA" id="ARBA00022989"/>
    </source>
</evidence>
<evidence type="ECO:0000256" key="3">
    <source>
        <dbReference type="ARBA" id="ARBA00022692"/>
    </source>
</evidence>
<evidence type="ECO:0000256" key="1">
    <source>
        <dbReference type="ARBA" id="ARBA00004370"/>
    </source>
</evidence>
<dbReference type="InterPro" id="IPR045214">
    <property type="entry name" value="Surf1/Surf4"/>
</dbReference>
<dbReference type="CDD" id="cd06662">
    <property type="entry name" value="SURF1"/>
    <property type="match status" value="1"/>
</dbReference>
<evidence type="ECO:0000313" key="8">
    <source>
        <dbReference type="Proteomes" id="UP000198346"/>
    </source>
</evidence>
<dbReference type="PANTHER" id="PTHR23427:SF2">
    <property type="entry name" value="SURFEIT LOCUS PROTEIN 1"/>
    <property type="match status" value="1"/>
</dbReference>
<dbReference type="AlphaFoldDB" id="A0A239PIW6"/>
<keyword evidence="8" id="KW-1185">Reference proteome</keyword>
<keyword evidence="4 6" id="KW-1133">Transmembrane helix</keyword>
<reference evidence="7 8" key="1">
    <citation type="submission" date="2017-07" db="EMBL/GenBank/DDBJ databases">
        <authorList>
            <person name="Sun Z.S."/>
            <person name="Albrecht U."/>
            <person name="Echele G."/>
            <person name="Lee C.C."/>
        </authorList>
    </citation>
    <scope>NUCLEOTIDE SEQUENCE [LARGE SCALE GENOMIC DNA]</scope>
    <source>
        <strain evidence="7 8">CGMCC 1.12710</strain>
    </source>
</reference>
<dbReference type="RefSeq" id="WP_089410738.1">
    <property type="nucleotide sequence ID" value="NZ_FZQA01000001.1"/>
</dbReference>
<proteinExistence type="inferred from homology"/>
<keyword evidence="5 6" id="KW-0472">Membrane</keyword>
<dbReference type="OrthoDB" id="6079986at2"/>
<sequence>MSFRFRPVLTVFVAIALAALIALGTWQLQRREWKLDLIAQVEARTQAAPIPFEEALARAGAGENMEYAPVVAVGAFAHDKEARVFGTLDGQAGAYVFAPIFPDTDEGRAIYINRGFVPQGAFAQGDYGRVEGPVRVEGLYRTAETPSGLARLFRPDDQPADRLWYVRDPRLFAARDGVDAPSAYIDSFGREEPADWPKGGATRLDFHNRHLEYALTWFGLAGALVGVYLVFSARR</sequence>
<dbReference type="GO" id="GO:0005886">
    <property type="term" value="C:plasma membrane"/>
    <property type="evidence" value="ECO:0007669"/>
    <property type="project" value="UniProtKB-SubCell"/>
</dbReference>
<evidence type="ECO:0000313" key="7">
    <source>
        <dbReference type="EMBL" id="SNT67718.1"/>
    </source>
</evidence>
<protein>
    <recommendedName>
        <fullName evidence="6">SURF1-like protein</fullName>
    </recommendedName>
</protein>